<sequence>MDLWIFATLCAATFQTLRFMLHKVLSGGALSATGSTFARFAYASPAAALLLGGYLWTTGAALPVLGAAFWGWAVIGGLGQILATILVVLAFRERNFAVGITFKKTEVIQTALIGFVLLGEVISLMGWVAIGIGLAGVLLLSRTPDAVGLLRGLRSRAVLLGVGSGFFFAVAGVGYRATTLSVPSDDPLLRAAVALSCVTLMQSLAMAVWLRWREPGQLGAVWVARRRAVWLGLTSMAGSMGWFTAFTLQTAAYVYALGQVELILSLAASVLFFRERVTARELAGIGVLTVSLVVLVLVL</sequence>
<feature type="transmembrane region" description="Helical" evidence="1">
    <location>
        <begin position="252"/>
        <end position="273"/>
    </location>
</feature>
<feature type="transmembrane region" description="Helical" evidence="1">
    <location>
        <begin position="41"/>
        <end position="62"/>
    </location>
</feature>
<protein>
    <submittedName>
        <fullName evidence="3">EamA-like transporter family protein</fullName>
    </submittedName>
</protein>
<keyword evidence="1" id="KW-1133">Transmembrane helix</keyword>
<feature type="domain" description="EamA" evidence="2">
    <location>
        <begin position="157"/>
        <end position="296"/>
    </location>
</feature>
<dbReference type="RefSeq" id="WP_094020220.1">
    <property type="nucleotide sequence ID" value="NZ_FXYF01000003.1"/>
</dbReference>
<dbReference type="InterPro" id="IPR000620">
    <property type="entry name" value="EamA_dom"/>
</dbReference>
<dbReference type="Pfam" id="PF00892">
    <property type="entry name" value="EamA"/>
    <property type="match status" value="1"/>
</dbReference>
<reference evidence="3 4" key="1">
    <citation type="submission" date="2017-05" db="EMBL/GenBank/DDBJ databases">
        <authorList>
            <person name="Song R."/>
            <person name="Chenine A.L."/>
            <person name="Ruprecht R.M."/>
        </authorList>
    </citation>
    <scope>NUCLEOTIDE SEQUENCE [LARGE SCALE GENOMIC DNA]</scope>
    <source>
        <strain evidence="3 4">CECT 8898</strain>
    </source>
</reference>
<gene>
    <name evidence="3" type="ORF">MAA8898_01359</name>
</gene>
<keyword evidence="1" id="KW-0472">Membrane</keyword>
<feature type="transmembrane region" description="Helical" evidence="1">
    <location>
        <begin position="69"/>
        <end position="91"/>
    </location>
</feature>
<evidence type="ECO:0000313" key="4">
    <source>
        <dbReference type="Proteomes" id="UP000207598"/>
    </source>
</evidence>
<proteinExistence type="predicted"/>
<evidence type="ECO:0000313" key="3">
    <source>
        <dbReference type="EMBL" id="SMX38068.1"/>
    </source>
</evidence>
<dbReference type="EMBL" id="FXYF01000003">
    <property type="protein sequence ID" value="SMX38068.1"/>
    <property type="molecule type" value="Genomic_DNA"/>
</dbReference>
<dbReference type="InterPro" id="IPR037185">
    <property type="entry name" value="EmrE-like"/>
</dbReference>
<evidence type="ECO:0000256" key="1">
    <source>
        <dbReference type="SAM" id="Phobius"/>
    </source>
</evidence>
<dbReference type="AlphaFoldDB" id="A0A238K580"/>
<feature type="transmembrane region" description="Helical" evidence="1">
    <location>
        <begin position="111"/>
        <end position="141"/>
    </location>
</feature>
<dbReference type="OrthoDB" id="5243804at2"/>
<name>A0A238K580_9RHOB</name>
<dbReference type="GO" id="GO:0016020">
    <property type="term" value="C:membrane"/>
    <property type="evidence" value="ECO:0007669"/>
    <property type="project" value="InterPro"/>
</dbReference>
<organism evidence="3 4">
    <name type="scientific">Maliponia aquimaris</name>
    <dbReference type="NCBI Taxonomy" id="1673631"/>
    <lineage>
        <taxon>Bacteria</taxon>
        <taxon>Pseudomonadati</taxon>
        <taxon>Pseudomonadota</taxon>
        <taxon>Alphaproteobacteria</taxon>
        <taxon>Rhodobacterales</taxon>
        <taxon>Paracoccaceae</taxon>
        <taxon>Maliponia</taxon>
    </lineage>
</organism>
<keyword evidence="1" id="KW-0812">Transmembrane</keyword>
<accession>A0A238K580</accession>
<dbReference type="SUPFAM" id="SSF103481">
    <property type="entry name" value="Multidrug resistance efflux transporter EmrE"/>
    <property type="match status" value="2"/>
</dbReference>
<keyword evidence="4" id="KW-1185">Reference proteome</keyword>
<feature type="transmembrane region" description="Helical" evidence="1">
    <location>
        <begin position="187"/>
        <end position="208"/>
    </location>
</feature>
<feature type="transmembrane region" description="Helical" evidence="1">
    <location>
        <begin position="153"/>
        <end position="175"/>
    </location>
</feature>
<dbReference type="Proteomes" id="UP000207598">
    <property type="component" value="Unassembled WGS sequence"/>
</dbReference>
<evidence type="ECO:0000259" key="2">
    <source>
        <dbReference type="Pfam" id="PF00892"/>
    </source>
</evidence>
<feature type="transmembrane region" description="Helical" evidence="1">
    <location>
        <begin position="282"/>
        <end position="298"/>
    </location>
</feature>